<dbReference type="GO" id="GO:0000166">
    <property type="term" value="F:nucleotide binding"/>
    <property type="evidence" value="ECO:0007669"/>
    <property type="project" value="UniProtKB-KW"/>
</dbReference>
<evidence type="ECO:0000313" key="8">
    <source>
        <dbReference type="EMBL" id="BBY64961.1"/>
    </source>
</evidence>
<dbReference type="InterPro" id="IPR046346">
    <property type="entry name" value="Aminoacid_DH-like_N_sf"/>
</dbReference>
<dbReference type="SUPFAM" id="SSF53223">
    <property type="entry name" value="Aminoacid dehydrogenase-like, N-terminal domain"/>
    <property type="match status" value="1"/>
</dbReference>
<dbReference type="Gene3D" id="3.40.50.10860">
    <property type="entry name" value="Leucine Dehydrogenase, chain A, domain 1"/>
    <property type="match status" value="1"/>
</dbReference>
<dbReference type="KEGG" id="mhev:MHEL_32040"/>
<sequence>MTTTTTTETAVFDRPDMAPGLPHEQVVFCEDADTGLRAIIGIHSTVLGPALGGTRYYPYADSGAALTDVLRLSRGMTYKAALAGVDLGGGKAVIVGDPTHSKTVAALRAYGRFVDTLGGRYITAGDIGIGAEDLDVIGGQTSHVVGRTVRAGGSGNSGPATALGVFRAMLAAAERVWGGTSLAGRLVGVEGLGKVGGELVELLSGAGARVVVTDVDPTAIQRIATRFPSVTVCDDMSGVDLDIYAPCALGATLTTASVARLTASIVCGAANNQLHTPDVEQLLHDRGVVWVPDYVANSGGLIQVAAELHGRDDLWVRRHVNAIYDTTLEILRHACERGSRPGTIADGIAEARLAAVRGTQA</sequence>
<dbReference type="Pfam" id="PF00208">
    <property type="entry name" value="ELFV_dehydrog"/>
    <property type="match status" value="1"/>
</dbReference>
<dbReference type="CDD" id="cd01075">
    <property type="entry name" value="NAD_bind_Leu_Phe_Val_DH"/>
    <property type="match status" value="1"/>
</dbReference>
<evidence type="ECO:0000256" key="6">
    <source>
        <dbReference type="RuleBase" id="RU004417"/>
    </source>
</evidence>
<dbReference type="InterPro" id="IPR016211">
    <property type="entry name" value="Glu/Phe/Leu/Val/Trp_DH_bac/arc"/>
</dbReference>
<evidence type="ECO:0000256" key="1">
    <source>
        <dbReference type="ARBA" id="ARBA00006382"/>
    </source>
</evidence>
<dbReference type="InterPro" id="IPR036291">
    <property type="entry name" value="NAD(P)-bd_dom_sf"/>
</dbReference>
<name>A0A7I7T8Z4_9MYCO</name>
<dbReference type="InterPro" id="IPR006096">
    <property type="entry name" value="Glu/Leu/Phe/Val/Trp_DH_C"/>
</dbReference>
<dbReference type="PANTHER" id="PTHR42722:SF1">
    <property type="entry name" value="VALINE DEHYDROGENASE"/>
    <property type="match status" value="1"/>
</dbReference>
<dbReference type="SMART" id="SM00839">
    <property type="entry name" value="ELFV_dehydrog"/>
    <property type="match status" value="1"/>
</dbReference>
<dbReference type="PROSITE" id="PS00074">
    <property type="entry name" value="GLFV_DEHYDROGENASE"/>
    <property type="match status" value="1"/>
</dbReference>
<evidence type="ECO:0000313" key="9">
    <source>
        <dbReference type="Proteomes" id="UP000467148"/>
    </source>
</evidence>
<evidence type="ECO:0000256" key="4">
    <source>
        <dbReference type="PIRSR" id="PIRSR000188-1"/>
    </source>
</evidence>
<organism evidence="8 9">
    <name type="scientific">Mycolicibacterium helvum</name>
    <dbReference type="NCBI Taxonomy" id="1534349"/>
    <lineage>
        <taxon>Bacteria</taxon>
        <taxon>Bacillati</taxon>
        <taxon>Actinomycetota</taxon>
        <taxon>Actinomycetes</taxon>
        <taxon>Mycobacteriales</taxon>
        <taxon>Mycobacteriaceae</taxon>
        <taxon>Mycolicibacterium</taxon>
    </lineage>
</organism>
<dbReference type="Pfam" id="PF02812">
    <property type="entry name" value="ELFV_dehydrog_N"/>
    <property type="match status" value="1"/>
</dbReference>
<dbReference type="Gene3D" id="3.40.50.720">
    <property type="entry name" value="NAD(P)-binding Rossmann-like Domain"/>
    <property type="match status" value="1"/>
</dbReference>
<keyword evidence="5" id="KW-0547">Nucleotide-binding</keyword>
<dbReference type="GO" id="GO:0016639">
    <property type="term" value="F:oxidoreductase activity, acting on the CH-NH2 group of donors, NAD or NADP as acceptor"/>
    <property type="evidence" value="ECO:0007669"/>
    <property type="project" value="InterPro"/>
</dbReference>
<gene>
    <name evidence="8" type="ORF">MHEL_32040</name>
</gene>
<dbReference type="PIRSF" id="PIRSF000188">
    <property type="entry name" value="Phe_leu_dh"/>
    <property type="match status" value="1"/>
</dbReference>
<comment type="similarity">
    <text evidence="1 6">Belongs to the Glu/Leu/Phe/Val dehydrogenases family.</text>
</comment>
<dbReference type="EMBL" id="AP022596">
    <property type="protein sequence ID" value="BBY64961.1"/>
    <property type="molecule type" value="Genomic_DNA"/>
</dbReference>
<feature type="binding site" evidence="5">
    <location>
        <begin position="191"/>
        <end position="196"/>
    </location>
    <ligand>
        <name>NAD(+)</name>
        <dbReference type="ChEBI" id="CHEBI:57540"/>
    </ligand>
</feature>
<dbReference type="PRINTS" id="PR00082">
    <property type="entry name" value="GLFDHDRGNASE"/>
</dbReference>
<dbReference type="InterPro" id="IPR006095">
    <property type="entry name" value="Glu/Leu/Phe/Val/Trp_DH"/>
</dbReference>
<dbReference type="AlphaFoldDB" id="A0A7I7T8Z4"/>
<evidence type="ECO:0000259" key="7">
    <source>
        <dbReference type="SMART" id="SM00839"/>
    </source>
</evidence>
<evidence type="ECO:0000256" key="5">
    <source>
        <dbReference type="PIRSR" id="PIRSR000188-2"/>
    </source>
</evidence>
<dbReference type="InterPro" id="IPR033524">
    <property type="entry name" value="Glu/Leu/Phe/Val_DH_AS"/>
</dbReference>
<feature type="domain" description="Glutamate/phenylalanine/leucine/valine/L-tryptophan dehydrogenase C-terminal" evidence="7">
    <location>
        <begin position="157"/>
        <end position="358"/>
    </location>
</feature>
<dbReference type="PANTHER" id="PTHR42722">
    <property type="entry name" value="LEUCINE DEHYDROGENASE"/>
    <property type="match status" value="1"/>
</dbReference>
<evidence type="ECO:0000256" key="3">
    <source>
        <dbReference type="ARBA" id="ARBA00023027"/>
    </source>
</evidence>
<keyword evidence="2 6" id="KW-0560">Oxidoreductase</keyword>
<protein>
    <submittedName>
        <fullName evidence="8">Valine dehydrogenase</fullName>
    </submittedName>
</protein>
<keyword evidence="3 5" id="KW-0520">NAD</keyword>
<proteinExistence type="inferred from homology"/>
<dbReference type="Proteomes" id="UP000467148">
    <property type="component" value="Chromosome"/>
</dbReference>
<dbReference type="GO" id="GO:0006520">
    <property type="term" value="P:amino acid metabolic process"/>
    <property type="evidence" value="ECO:0007669"/>
    <property type="project" value="InterPro"/>
</dbReference>
<keyword evidence="9" id="KW-1185">Reference proteome</keyword>
<evidence type="ECO:0000256" key="2">
    <source>
        <dbReference type="ARBA" id="ARBA00023002"/>
    </source>
</evidence>
<dbReference type="SUPFAM" id="SSF51735">
    <property type="entry name" value="NAD(P)-binding Rossmann-fold domains"/>
    <property type="match status" value="1"/>
</dbReference>
<accession>A0A7I7T8Z4</accession>
<feature type="active site" description="Proton donor/acceptor" evidence="4">
    <location>
        <position position="91"/>
    </location>
</feature>
<dbReference type="RefSeq" id="WP_163749074.1">
    <property type="nucleotide sequence ID" value="NZ_AP022596.1"/>
</dbReference>
<dbReference type="InterPro" id="IPR006097">
    <property type="entry name" value="Glu/Leu/Phe/Val/Trp_DH_dimer"/>
</dbReference>
<reference evidence="8 9" key="1">
    <citation type="journal article" date="2019" name="Emerg. Microbes Infect.">
        <title>Comprehensive subspecies identification of 175 nontuberculous mycobacteria species based on 7547 genomic profiles.</title>
        <authorList>
            <person name="Matsumoto Y."/>
            <person name="Kinjo T."/>
            <person name="Motooka D."/>
            <person name="Nabeya D."/>
            <person name="Jung N."/>
            <person name="Uechi K."/>
            <person name="Horii T."/>
            <person name="Iida T."/>
            <person name="Fujita J."/>
            <person name="Nakamura S."/>
        </authorList>
    </citation>
    <scope>NUCLEOTIDE SEQUENCE [LARGE SCALE GENOMIC DNA]</scope>
    <source>
        <strain evidence="8 9">JCM 30396</strain>
    </source>
</reference>